<keyword evidence="3" id="KW-1185">Reference proteome</keyword>
<evidence type="ECO:0000256" key="1">
    <source>
        <dbReference type="SAM" id="MobiDB-lite"/>
    </source>
</evidence>
<organism evidence="2 3">
    <name type="scientific">Pleuronectes platessa</name>
    <name type="common">European plaice</name>
    <dbReference type="NCBI Taxonomy" id="8262"/>
    <lineage>
        <taxon>Eukaryota</taxon>
        <taxon>Metazoa</taxon>
        <taxon>Chordata</taxon>
        <taxon>Craniata</taxon>
        <taxon>Vertebrata</taxon>
        <taxon>Euteleostomi</taxon>
        <taxon>Actinopterygii</taxon>
        <taxon>Neopterygii</taxon>
        <taxon>Teleostei</taxon>
        <taxon>Neoteleostei</taxon>
        <taxon>Acanthomorphata</taxon>
        <taxon>Carangaria</taxon>
        <taxon>Pleuronectiformes</taxon>
        <taxon>Pleuronectoidei</taxon>
        <taxon>Pleuronectidae</taxon>
        <taxon>Pleuronectes</taxon>
    </lineage>
</organism>
<reference evidence="2" key="1">
    <citation type="submission" date="2020-03" db="EMBL/GenBank/DDBJ databases">
        <authorList>
            <person name="Weist P."/>
        </authorList>
    </citation>
    <scope>NUCLEOTIDE SEQUENCE</scope>
</reference>
<feature type="region of interest" description="Disordered" evidence="1">
    <location>
        <begin position="37"/>
        <end position="94"/>
    </location>
</feature>
<evidence type="ECO:0000313" key="3">
    <source>
        <dbReference type="Proteomes" id="UP001153269"/>
    </source>
</evidence>
<dbReference type="Proteomes" id="UP001153269">
    <property type="component" value="Unassembled WGS sequence"/>
</dbReference>
<gene>
    <name evidence="2" type="ORF">PLEPLA_LOCUS35224</name>
</gene>
<feature type="compositionally biased region" description="Polar residues" evidence="1">
    <location>
        <begin position="40"/>
        <end position="57"/>
    </location>
</feature>
<evidence type="ECO:0000313" key="2">
    <source>
        <dbReference type="EMBL" id="CAB1447537.1"/>
    </source>
</evidence>
<dbReference type="EMBL" id="CADEAL010003949">
    <property type="protein sequence ID" value="CAB1447537.1"/>
    <property type="molecule type" value="Genomic_DNA"/>
</dbReference>
<protein>
    <submittedName>
        <fullName evidence="2">Uncharacterized protein</fullName>
    </submittedName>
</protein>
<sequence>MSLVRGGGFCRERLRFCSRYKDCSGALQVQRAEWSLPESLKQSPGSDKQSSGRNNIKSIGRDRSGVSGDCEGQAQRRTGGRVAVAPGRRTELGLTAPELRGVSPVQAGSRASETHYAPALKHLQAVGKDVLQEDTAVPWEVYWEYPAFSIRTNIQEL</sequence>
<name>A0A9N7VDS9_PLEPL</name>
<proteinExistence type="predicted"/>
<comment type="caution">
    <text evidence="2">The sequence shown here is derived from an EMBL/GenBank/DDBJ whole genome shotgun (WGS) entry which is preliminary data.</text>
</comment>
<accession>A0A9N7VDS9</accession>
<dbReference type="AlphaFoldDB" id="A0A9N7VDS9"/>